<dbReference type="InterPro" id="IPR009215">
    <property type="entry name" value="TIM-br_IGPS-like"/>
</dbReference>
<comment type="caution">
    <text evidence="2">The sequence shown here is derived from an EMBL/GenBank/DDBJ whole genome shotgun (WGS) entry which is preliminary data.</text>
</comment>
<name>A0ABX2T9Z4_9PROT</name>
<dbReference type="SUPFAM" id="SSF51621">
    <property type="entry name" value="Phosphoenolpyruvate/pyruvate domain"/>
    <property type="match status" value="1"/>
</dbReference>
<evidence type="ECO:0000313" key="2">
    <source>
        <dbReference type="EMBL" id="NYZ21105.1"/>
    </source>
</evidence>
<dbReference type="RefSeq" id="WP_180282869.1">
    <property type="nucleotide sequence ID" value="NZ_JABFDB010000010.1"/>
</dbReference>
<proteinExistence type="predicted"/>
<dbReference type="InterPro" id="IPR013785">
    <property type="entry name" value="Aldolase_TIM"/>
</dbReference>
<accession>A0ABX2T9Z4</accession>
<sequence>MDVQIIPILCVGAELAATTGDRLFCPALAGHPPDCAEYLALLPVQDSNGRLLQALATLTPGSLDGTTVGILAVDPFRPVGPFLSILRRAGVRGVANFPTTALFDGETGEALRSVGLGREREAAFLEQAAASGFAVTGFATDAETARRLRRAGASRIVVHPGAATGNAVQDAAAASLAAAIAAELRSEGPGPVLVLLPAGFEAHRPVLERAADGLVLPPGQSSRP</sequence>
<feature type="domain" description="TIM-barrel" evidence="1">
    <location>
        <begin position="39"/>
        <end position="181"/>
    </location>
</feature>
<dbReference type="Pfam" id="PF09370">
    <property type="entry name" value="PEP_hydrolase"/>
    <property type="match status" value="1"/>
</dbReference>
<dbReference type="PANTHER" id="PTHR31862:SF1">
    <property type="entry name" value="UPF0261 DOMAIN PROTEIN (AFU_ORTHOLOGUE AFUA_1G10120)"/>
    <property type="match status" value="1"/>
</dbReference>
<protein>
    <recommendedName>
        <fullName evidence="1">TIM-barrel domain-containing protein</fullName>
    </recommendedName>
</protein>
<dbReference type="EMBL" id="JABFDB010000010">
    <property type="protein sequence ID" value="NYZ21105.1"/>
    <property type="molecule type" value="Genomic_DNA"/>
</dbReference>
<gene>
    <name evidence="2" type="ORF">HND93_15420</name>
</gene>
<dbReference type="Proteomes" id="UP000584642">
    <property type="component" value="Unassembled WGS sequence"/>
</dbReference>
<dbReference type="PANTHER" id="PTHR31862">
    <property type="entry name" value="UPF0261 DOMAIN PROTEIN (AFU_ORTHOLOGUE AFUA_1G10120)"/>
    <property type="match status" value="1"/>
</dbReference>
<keyword evidence="3" id="KW-1185">Reference proteome</keyword>
<evidence type="ECO:0000313" key="3">
    <source>
        <dbReference type="Proteomes" id="UP000584642"/>
    </source>
</evidence>
<dbReference type="InterPro" id="IPR015813">
    <property type="entry name" value="Pyrv/PenolPyrv_kinase-like_dom"/>
</dbReference>
<organism evidence="2 3">
    <name type="scientific">Azospirillum oleiclasticum</name>
    <dbReference type="NCBI Taxonomy" id="2735135"/>
    <lineage>
        <taxon>Bacteria</taxon>
        <taxon>Pseudomonadati</taxon>
        <taxon>Pseudomonadota</taxon>
        <taxon>Alphaproteobacteria</taxon>
        <taxon>Rhodospirillales</taxon>
        <taxon>Azospirillaceae</taxon>
        <taxon>Azospirillum</taxon>
    </lineage>
</organism>
<reference evidence="2 3" key="1">
    <citation type="submission" date="2020-05" db="EMBL/GenBank/DDBJ databases">
        <title>Azospirillum oleiclasticum sp. nov, a nitrogen-fixing and heavy crude oil-emulsifying bacterium isolated from the crude oil of Yumen Oilfield.</title>
        <authorList>
            <person name="Wu D."/>
            <person name="Cai M."/>
            <person name="Zhang X."/>
        </authorList>
    </citation>
    <scope>NUCLEOTIDE SEQUENCE [LARGE SCALE GENOMIC DNA]</scope>
    <source>
        <strain evidence="2 3">ROY-1-1-2</strain>
    </source>
</reference>
<dbReference type="InterPro" id="IPR051353">
    <property type="entry name" value="Tobamovirus_resist_UPF0261"/>
</dbReference>
<evidence type="ECO:0000259" key="1">
    <source>
        <dbReference type="Pfam" id="PF09370"/>
    </source>
</evidence>
<dbReference type="Gene3D" id="3.20.20.70">
    <property type="entry name" value="Aldolase class I"/>
    <property type="match status" value="1"/>
</dbReference>